<dbReference type="SUPFAM" id="SSF57829">
    <property type="entry name" value="Zn-binding ribosomal proteins"/>
    <property type="match status" value="1"/>
</dbReference>
<dbReference type="OMA" id="DLVICER"/>
<protein>
    <recommendedName>
        <fullName evidence="7">Large ribosomal subunit protein bL32m</fullName>
    </recommendedName>
    <alternativeName>
        <fullName evidence="8">39S ribosomal protein L32, mitochondrial</fullName>
    </alternativeName>
</protein>
<evidence type="ECO:0000256" key="9">
    <source>
        <dbReference type="ARBA" id="ARBA00045766"/>
    </source>
</evidence>
<evidence type="ECO:0000313" key="10">
    <source>
        <dbReference type="Ensembl" id="ENSPPYP00000040365.1"/>
    </source>
</evidence>
<keyword evidence="3" id="KW-0809">Transit peptide</keyword>
<dbReference type="InterPro" id="IPR002677">
    <property type="entry name" value="Ribosomal_bL32"/>
</dbReference>
<dbReference type="Proteomes" id="UP000001595">
    <property type="component" value="Chromosome X"/>
</dbReference>
<reference evidence="10" key="3">
    <citation type="submission" date="2025-09" db="UniProtKB">
        <authorList>
            <consortium name="Ensembl"/>
        </authorList>
    </citation>
    <scope>IDENTIFICATION</scope>
</reference>
<evidence type="ECO:0000256" key="7">
    <source>
        <dbReference type="ARBA" id="ARBA00039935"/>
    </source>
</evidence>
<dbReference type="InterPro" id="IPR011332">
    <property type="entry name" value="Ribosomal_zn-bd"/>
</dbReference>
<keyword evidence="11" id="KW-1185">Reference proteome</keyword>
<evidence type="ECO:0000256" key="1">
    <source>
        <dbReference type="ARBA" id="ARBA00004173"/>
    </source>
</evidence>
<dbReference type="Pfam" id="PF01783">
    <property type="entry name" value="Ribosomal_L32p"/>
    <property type="match status" value="1"/>
</dbReference>
<reference evidence="10" key="2">
    <citation type="submission" date="2025-08" db="UniProtKB">
        <authorList>
            <consortium name="Ensembl"/>
        </authorList>
    </citation>
    <scope>IDENTIFICATION</scope>
</reference>
<evidence type="ECO:0000256" key="8">
    <source>
        <dbReference type="ARBA" id="ARBA00042577"/>
    </source>
</evidence>
<comment type="function">
    <text evidence="9">Component of the mitochondrial large ribosomal subunit (mt-LSU). The mitochondrial ribosome (mitoribosome) is a large ribonucleoprotein complex responsible for the synthesis of proteins inside mitochondria.</text>
</comment>
<evidence type="ECO:0000256" key="4">
    <source>
        <dbReference type="ARBA" id="ARBA00022980"/>
    </source>
</evidence>
<keyword evidence="5" id="KW-0496">Mitochondrion</keyword>
<dbReference type="InterPro" id="IPR051991">
    <property type="entry name" value="Mitoribosomal_protein_bL32"/>
</dbReference>
<evidence type="ECO:0000313" key="11">
    <source>
        <dbReference type="Proteomes" id="UP000001595"/>
    </source>
</evidence>
<evidence type="ECO:0000256" key="6">
    <source>
        <dbReference type="ARBA" id="ARBA00023274"/>
    </source>
</evidence>
<reference evidence="10 11" key="1">
    <citation type="submission" date="2008-02" db="EMBL/GenBank/DDBJ databases">
        <title>A 6x draft sequence assembly of the Pongo pygmaeus abelii genome.</title>
        <authorList>
            <person name="Wilson R.K."/>
            <person name="Mardis E."/>
        </authorList>
    </citation>
    <scope>NUCLEOTIDE SEQUENCE [LARGE SCALE GENOMIC DNA]</scope>
</reference>
<dbReference type="Ensembl" id="ENSPPYT00000054042.1">
    <property type="protein sequence ID" value="ENSPPYP00000040365.1"/>
    <property type="gene ID" value="ENSPPYG00000040223.1"/>
</dbReference>
<organism evidence="10 11">
    <name type="scientific">Pongo abelii</name>
    <name type="common">Sumatran orangutan</name>
    <name type="synonym">Pongo pygmaeus abelii</name>
    <dbReference type="NCBI Taxonomy" id="9601"/>
    <lineage>
        <taxon>Eukaryota</taxon>
        <taxon>Metazoa</taxon>
        <taxon>Chordata</taxon>
        <taxon>Craniata</taxon>
        <taxon>Vertebrata</taxon>
        <taxon>Euteleostomi</taxon>
        <taxon>Mammalia</taxon>
        <taxon>Eutheria</taxon>
        <taxon>Euarchontoglires</taxon>
        <taxon>Primates</taxon>
        <taxon>Haplorrhini</taxon>
        <taxon>Catarrhini</taxon>
        <taxon>Hominidae</taxon>
        <taxon>Pongo</taxon>
    </lineage>
</organism>
<dbReference type="GeneTree" id="ENSGT00390000014996"/>
<comment type="similarity">
    <text evidence="2">Belongs to the bacterial ribosomal protein bL32 family.</text>
</comment>
<dbReference type="AlphaFoldDB" id="A0A8I5TS70"/>
<evidence type="ECO:0000256" key="2">
    <source>
        <dbReference type="ARBA" id="ARBA00008560"/>
    </source>
</evidence>
<sequence>TMLARVDVKTNFTVPPWPVAQGLLQNYWEQLLRKLPQSRPGFPSSPWRPALAVHIYSPAIFTEPANDTSGSKENSSLLYSIFWIAAPQNRRTIEVNLCRRRNPQKLIKVKNSIDVCPECGHLKQKYVLCGYCYEKVRKETAEIRRQTRKQEGGPFKSPTIETMVLYTGETPSEQDQGKRMIERDRKRPSWFTQNWHQRC</sequence>
<evidence type="ECO:0000256" key="5">
    <source>
        <dbReference type="ARBA" id="ARBA00023128"/>
    </source>
</evidence>
<dbReference type="GO" id="GO:0005762">
    <property type="term" value="C:mitochondrial large ribosomal subunit"/>
    <property type="evidence" value="ECO:0007669"/>
    <property type="project" value="TreeGrafter"/>
</dbReference>
<dbReference type="PANTHER" id="PTHR21026">
    <property type="entry name" value="39S RIBOSOMAL PROTEIN L32, MITOCHONDRIAL"/>
    <property type="match status" value="1"/>
</dbReference>
<dbReference type="GO" id="GO:0006412">
    <property type="term" value="P:translation"/>
    <property type="evidence" value="ECO:0007669"/>
    <property type="project" value="InterPro"/>
</dbReference>
<dbReference type="PANTHER" id="PTHR21026:SF2">
    <property type="entry name" value="LARGE RIBOSOMAL SUBUNIT PROTEIN BL32M"/>
    <property type="match status" value="1"/>
</dbReference>
<comment type="subcellular location">
    <subcellularLocation>
        <location evidence="1">Mitochondrion</location>
    </subcellularLocation>
</comment>
<evidence type="ECO:0000256" key="3">
    <source>
        <dbReference type="ARBA" id="ARBA00022946"/>
    </source>
</evidence>
<keyword evidence="6" id="KW-0687">Ribonucleoprotein</keyword>
<keyword evidence="4" id="KW-0689">Ribosomal protein</keyword>
<dbReference type="GO" id="GO:0003735">
    <property type="term" value="F:structural constituent of ribosome"/>
    <property type="evidence" value="ECO:0007669"/>
    <property type="project" value="InterPro"/>
</dbReference>
<name>A0A8I5TS70_PONAB</name>
<proteinExistence type="inferred from homology"/>
<accession>A0A8I5TS70</accession>